<evidence type="ECO:0000259" key="5">
    <source>
        <dbReference type="PROSITE" id="PS50105"/>
    </source>
</evidence>
<dbReference type="Gene3D" id="3.30.40.10">
    <property type="entry name" value="Zinc/RING finger domain, C3HC4 (zinc finger)"/>
    <property type="match status" value="1"/>
</dbReference>
<dbReference type="InterPro" id="IPR019775">
    <property type="entry name" value="WD40_repeat_CS"/>
</dbReference>
<evidence type="ECO:0000259" key="6">
    <source>
        <dbReference type="PROSITE" id="PS51698"/>
    </source>
</evidence>
<dbReference type="SUPFAM" id="SSF57850">
    <property type="entry name" value="RING/U-box"/>
    <property type="match status" value="1"/>
</dbReference>
<feature type="repeat" description="WD" evidence="4">
    <location>
        <begin position="4"/>
        <end position="36"/>
    </location>
</feature>
<keyword evidence="2 4" id="KW-0853">WD repeat</keyword>
<keyword evidence="3" id="KW-0677">Repeat</keyword>
<dbReference type="GO" id="GO:0016567">
    <property type="term" value="P:protein ubiquitination"/>
    <property type="evidence" value="ECO:0007669"/>
    <property type="project" value="InterPro"/>
</dbReference>
<dbReference type="Gene3D" id="1.10.150.50">
    <property type="entry name" value="Transcription Factor, Ets-1"/>
    <property type="match status" value="1"/>
</dbReference>
<feature type="repeat" description="WD" evidence="4">
    <location>
        <begin position="49"/>
        <end position="90"/>
    </location>
</feature>
<dbReference type="CDD" id="cd00200">
    <property type="entry name" value="WD40"/>
    <property type="match status" value="1"/>
</dbReference>
<dbReference type="InterPro" id="IPR003613">
    <property type="entry name" value="Ubox_domain"/>
</dbReference>
<dbReference type="InterPro" id="IPR015943">
    <property type="entry name" value="WD40/YVTN_repeat-like_dom_sf"/>
</dbReference>
<evidence type="ECO:0000256" key="1">
    <source>
        <dbReference type="ARBA" id="ARBA00020894"/>
    </source>
</evidence>
<dbReference type="SUPFAM" id="SSF47769">
    <property type="entry name" value="SAM/Pointed domain"/>
    <property type="match status" value="1"/>
</dbReference>
<feature type="repeat" description="WD" evidence="4">
    <location>
        <begin position="238"/>
        <end position="279"/>
    </location>
</feature>
<dbReference type="PANTHER" id="PTHR46573:SF1">
    <property type="entry name" value="WD REPEAT, SAM AND U-BOX DOMAIN-CONTAINING PROTEIN 1"/>
    <property type="match status" value="1"/>
</dbReference>
<name>A0AAV6V7R0_9ARAC</name>
<dbReference type="Gene3D" id="2.130.10.10">
    <property type="entry name" value="YVTN repeat-like/Quinoprotein amine dehydrogenase"/>
    <property type="match status" value="2"/>
</dbReference>
<dbReference type="PROSITE" id="PS50105">
    <property type="entry name" value="SAM_DOMAIN"/>
    <property type="match status" value="1"/>
</dbReference>
<accession>A0AAV6V7R0</accession>
<dbReference type="InterPro" id="IPR052085">
    <property type="entry name" value="WD-SAM-U-box"/>
</dbReference>
<keyword evidence="8" id="KW-1185">Reference proteome</keyword>
<dbReference type="AlphaFoldDB" id="A0AAV6V7R0"/>
<evidence type="ECO:0000256" key="2">
    <source>
        <dbReference type="ARBA" id="ARBA00022574"/>
    </source>
</evidence>
<evidence type="ECO:0000313" key="7">
    <source>
        <dbReference type="EMBL" id="KAG8191908.1"/>
    </source>
</evidence>
<dbReference type="PANTHER" id="PTHR46573">
    <property type="entry name" value="WD REPEAT, SAM AND U-BOX DOMAIN-CONTAINING PROTEIN 1"/>
    <property type="match status" value="1"/>
</dbReference>
<feature type="repeat" description="WD" evidence="4">
    <location>
        <begin position="280"/>
        <end position="320"/>
    </location>
</feature>
<dbReference type="SMART" id="SM00504">
    <property type="entry name" value="Ubox"/>
    <property type="match status" value="1"/>
</dbReference>
<dbReference type="InterPro" id="IPR020472">
    <property type="entry name" value="WD40_PAC1"/>
</dbReference>
<protein>
    <recommendedName>
        <fullName evidence="1">WD repeat, SAM and U-box domain-containing protein 1</fullName>
    </recommendedName>
</protein>
<evidence type="ECO:0000256" key="3">
    <source>
        <dbReference type="ARBA" id="ARBA00022737"/>
    </source>
</evidence>
<dbReference type="Proteomes" id="UP000827092">
    <property type="component" value="Unassembled WGS sequence"/>
</dbReference>
<feature type="repeat" description="WD" evidence="4">
    <location>
        <begin position="99"/>
        <end position="133"/>
    </location>
</feature>
<dbReference type="Pfam" id="PF00400">
    <property type="entry name" value="WD40"/>
    <property type="match status" value="6"/>
</dbReference>
<evidence type="ECO:0000256" key="4">
    <source>
        <dbReference type="PROSITE-ProRule" id="PRU00221"/>
    </source>
</evidence>
<comment type="caution">
    <text evidence="7">The sequence shown here is derived from an EMBL/GenBank/DDBJ whole genome shotgun (WGS) entry which is preliminary data.</text>
</comment>
<dbReference type="InterPro" id="IPR013083">
    <property type="entry name" value="Znf_RING/FYVE/PHD"/>
</dbReference>
<dbReference type="PROSITE" id="PS51698">
    <property type="entry name" value="U_BOX"/>
    <property type="match status" value="1"/>
</dbReference>
<dbReference type="Pfam" id="PF04564">
    <property type="entry name" value="U-box"/>
    <property type="match status" value="1"/>
</dbReference>
<proteinExistence type="predicted"/>
<reference evidence="7 8" key="1">
    <citation type="journal article" date="2022" name="Nat. Ecol. Evol.">
        <title>A masculinizing supergene underlies an exaggerated male reproductive morph in a spider.</title>
        <authorList>
            <person name="Hendrickx F."/>
            <person name="De Corte Z."/>
            <person name="Sonet G."/>
            <person name="Van Belleghem S.M."/>
            <person name="Kostlbacher S."/>
            <person name="Vangestel C."/>
        </authorList>
    </citation>
    <scope>NUCLEOTIDE SEQUENCE [LARGE SCALE GENOMIC DNA]</scope>
    <source>
        <strain evidence="7">W744_W776</strain>
    </source>
</reference>
<dbReference type="InterPro" id="IPR036322">
    <property type="entry name" value="WD40_repeat_dom_sf"/>
</dbReference>
<gene>
    <name evidence="7" type="ORF">JTE90_019842</name>
</gene>
<dbReference type="InterPro" id="IPR001680">
    <property type="entry name" value="WD40_rpt"/>
</dbReference>
<dbReference type="InterPro" id="IPR001660">
    <property type="entry name" value="SAM"/>
</dbReference>
<dbReference type="PRINTS" id="PR00320">
    <property type="entry name" value="GPROTEINBRPT"/>
</dbReference>
<feature type="domain" description="SAM" evidence="5">
    <location>
        <begin position="344"/>
        <end position="408"/>
    </location>
</feature>
<evidence type="ECO:0000313" key="8">
    <source>
        <dbReference type="Proteomes" id="UP000827092"/>
    </source>
</evidence>
<dbReference type="SMART" id="SM00454">
    <property type="entry name" value="SAM"/>
    <property type="match status" value="1"/>
</dbReference>
<dbReference type="PROSITE" id="PS00678">
    <property type="entry name" value="WD_REPEATS_1"/>
    <property type="match status" value="3"/>
</dbReference>
<dbReference type="PROSITE" id="PS50294">
    <property type="entry name" value="WD_REPEATS_REGION"/>
    <property type="match status" value="5"/>
</dbReference>
<dbReference type="InterPro" id="IPR013761">
    <property type="entry name" value="SAM/pointed_sf"/>
</dbReference>
<dbReference type="Pfam" id="PF07647">
    <property type="entry name" value="SAM_2"/>
    <property type="match status" value="1"/>
</dbReference>
<dbReference type="GO" id="GO:0004842">
    <property type="term" value="F:ubiquitin-protein transferase activity"/>
    <property type="evidence" value="ECO:0007669"/>
    <property type="project" value="InterPro"/>
</dbReference>
<feature type="repeat" description="WD" evidence="4">
    <location>
        <begin position="134"/>
        <end position="166"/>
    </location>
</feature>
<feature type="domain" description="U-box" evidence="6">
    <location>
        <begin position="421"/>
        <end position="490"/>
    </location>
</feature>
<organism evidence="7 8">
    <name type="scientific">Oedothorax gibbosus</name>
    <dbReference type="NCBI Taxonomy" id="931172"/>
    <lineage>
        <taxon>Eukaryota</taxon>
        <taxon>Metazoa</taxon>
        <taxon>Ecdysozoa</taxon>
        <taxon>Arthropoda</taxon>
        <taxon>Chelicerata</taxon>
        <taxon>Arachnida</taxon>
        <taxon>Araneae</taxon>
        <taxon>Araneomorphae</taxon>
        <taxon>Entelegynae</taxon>
        <taxon>Araneoidea</taxon>
        <taxon>Linyphiidae</taxon>
        <taxon>Erigoninae</taxon>
        <taxon>Oedothorax</taxon>
    </lineage>
</organism>
<dbReference type="CDD" id="cd16655">
    <property type="entry name" value="RING-Ubox_WDSUB1-like"/>
    <property type="match status" value="1"/>
</dbReference>
<dbReference type="PROSITE" id="PS50082">
    <property type="entry name" value="WD_REPEATS_2"/>
    <property type="match status" value="6"/>
</dbReference>
<dbReference type="SMART" id="SM00320">
    <property type="entry name" value="WD40"/>
    <property type="match status" value="7"/>
</dbReference>
<sequence>MQVLEGHSCDVTSCDFSGKYLASCSGDKSVRLWEINLDGKFEKVDFSPLLGHTYAVNCVRFSPFGTLLASCSTDGKAILWNLQNGEKVAEMQYLNGSPIRACSFASSSAVFATGSDDELVVLWDIATKSAIRVFEGHEGMVTAVAFTPDSAFLVSCSTAEEIMLWDGLYGHGKCLATVNNAHDLGILGCDISPQYEAISENGFLNGHYTIATCGNDDLVKIWSVKTSTTKSITLVTTFEGHTGNVMACRFSHDGALLASAGGDRIIFLWNMKTGQAVKKLEGHLRYITCCAFSKEALMATGSNDKTVIVWSLDKHNILNTSGDLSATDKEKSLKLSHKESFLSWTVEDVIRWLKSLDLEEFSEAFRHNSIDGKELVHLTHENLHTVMKIDSLGSRNKILRGIQCLKNPMWQHVLGDTDNDGMLTEFCCPITQDVMRNPVVAADGYSYEKQAIEEWFESGKETSPMTNEKLAHKLLIPNHVLQQLIQKNKD</sequence>
<dbReference type="SUPFAM" id="SSF50978">
    <property type="entry name" value="WD40 repeat-like"/>
    <property type="match status" value="1"/>
</dbReference>
<dbReference type="EMBL" id="JAFNEN010000150">
    <property type="protein sequence ID" value="KAG8191908.1"/>
    <property type="molecule type" value="Genomic_DNA"/>
</dbReference>